<dbReference type="GO" id="GO:0005783">
    <property type="term" value="C:endoplasmic reticulum"/>
    <property type="evidence" value="ECO:0007669"/>
    <property type="project" value="EnsemblFungi"/>
</dbReference>
<dbReference type="STRING" id="1071381.G8BYM6"/>
<evidence type="ECO:0000256" key="8">
    <source>
        <dbReference type="ARBA" id="ARBA00023136"/>
    </source>
</evidence>
<sequence length="341" mass="39678">MSSLTELFKQYVNIIEESQQNITSVKKSQEEVSKDDYIVDKSSFKHLKDSFLTECSDLMKYLRELRKVLATLEPQYNADSKMSEMDKDDFDTEFRLQLQQYVSKFKHLQKYENERQQLIETQIIANKNSFLNFLNGTNPETIELHYKSVNEFRLGVLRSLSIWLNKISNQFTNLQQERIAFQRKFEALDLNSDFNITPPSFEVEPPVLLSVSQSQPQESVQDEIKHYNEAMSKLSQEQIQLLETEHEELLNMKNDQLKKVENINKTIMEVVSLQNELASHLSVQSQNINNMMDNQDDIEVNIKQGNKQLTKAQKKAGKAAKLTTYSAIFIGILLLLLDYIS</sequence>
<dbReference type="eggNOG" id="KOG3894">
    <property type="taxonomic scope" value="Eukaryota"/>
</dbReference>
<name>G8BYM6_TETPH</name>
<dbReference type="InterPro" id="IPR019529">
    <property type="entry name" value="Syntaxin-18_N"/>
</dbReference>
<keyword evidence="8" id="KW-0472">Membrane</keyword>
<dbReference type="Proteomes" id="UP000005666">
    <property type="component" value="Chromosome 10"/>
</dbReference>
<protein>
    <recommendedName>
        <fullName evidence="10">t-SNARE coiled-coil homology domain-containing protein</fullName>
    </recommendedName>
</protein>
<dbReference type="InterPro" id="IPR000727">
    <property type="entry name" value="T_SNARE_dom"/>
</dbReference>
<dbReference type="KEGG" id="tpf:TPHA_0J01460"/>
<keyword evidence="7 9" id="KW-0175">Coiled coil</keyword>
<feature type="coiled-coil region" evidence="9">
    <location>
        <begin position="217"/>
        <end position="259"/>
    </location>
</feature>
<comment type="similarity">
    <text evidence="2">Belongs to the syntaxin family.</text>
</comment>
<keyword evidence="3" id="KW-0813">Transport</keyword>
<keyword evidence="12" id="KW-1185">Reference proteome</keyword>
<evidence type="ECO:0000256" key="9">
    <source>
        <dbReference type="SAM" id="Coils"/>
    </source>
</evidence>
<dbReference type="PANTHER" id="PTHR15959:SF0">
    <property type="entry name" value="SYNTAXIN-18"/>
    <property type="match status" value="1"/>
</dbReference>
<dbReference type="AlphaFoldDB" id="G8BYM6"/>
<feature type="domain" description="T-SNARE coiled-coil homology" evidence="10">
    <location>
        <begin position="250"/>
        <end position="312"/>
    </location>
</feature>
<dbReference type="Gene3D" id="1.20.5.110">
    <property type="match status" value="1"/>
</dbReference>
<dbReference type="SMART" id="SM00397">
    <property type="entry name" value="t_SNARE"/>
    <property type="match status" value="1"/>
</dbReference>
<proteinExistence type="inferred from homology"/>
<dbReference type="OMA" id="YRIRTHI"/>
<dbReference type="GO" id="GO:0031201">
    <property type="term" value="C:SNARE complex"/>
    <property type="evidence" value="ECO:0007669"/>
    <property type="project" value="EnsemblFungi"/>
</dbReference>
<evidence type="ECO:0000256" key="6">
    <source>
        <dbReference type="ARBA" id="ARBA00022989"/>
    </source>
</evidence>
<dbReference type="PANTHER" id="PTHR15959">
    <property type="entry name" value="SYNTAXIN-18"/>
    <property type="match status" value="1"/>
</dbReference>
<accession>G8BYM6</accession>
<evidence type="ECO:0000256" key="7">
    <source>
        <dbReference type="ARBA" id="ARBA00023054"/>
    </source>
</evidence>
<dbReference type="PROSITE" id="PS50192">
    <property type="entry name" value="T_SNARE"/>
    <property type="match status" value="1"/>
</dbReference>
<reference evidence="11 12" key="1">
    <citation type="journal article" date="2011" name="Proc. Natl. Acad. Sci. U.S.A.">
        <title>Evolutionary erosion of yeast sex chromosomes by mating-type switching accidents.</title>
        <authorList>
            <person name="Gordon J.L."/>
            <person name="Armisen D."/>
            <person name="Proux-Wera E."/>
            <person name="Oheigeartaigh S.S."/>
            <person name="Byrne K.P."/>
            <person name="Wolfe K.H."/>
        </authorList>
    </citation>
    <scope>NUCLEOTIDE SEQUENCE [LARGE SCALE GENOMIC DNA]</scope>
    <source>
        <strain evidence="12">ATCC 24235 / CBS 4417 / NBRC 1672 / NRRL Y-8282 / UCD 70-5</strain>
    </source>
</reference>
<gene>
    <name evidence="11" type="primary">TPHA0J01460</name>
    <name evidence="11" type="ordered locus">TPHA_0J01460</name>
</gene>
<keyword evidence="4" id="KW-0812">Transmembrane</keyword>
<evidence type="ECO:0000256" key="1">
    <source>
        <dbReference type="ARBA" id="ARBA00004211"/>
    </source>
</evidence>
<comment type="subcellular location">
    <subcellularLocation>
        <location evidence="1">Membrane</location>
        <topology evidence="1">Single-pass type IV membrane protein</topology>
    </subcellularLocation>
</comment>
<dbReference type="GeneID" id="11533219"/>
<dbReference type="Pfam" id="PF10496">
    <property type="entry name" value="Syntaxin-18_N"/>
    <property type="match status" value="1"/>
</dbReference>
<dbReference type="HOGENOM" id="CLU_069210_1_0_1"/>
<dbReference type="GO" id="GO:0015031">
    <property type="term" value="P:protein transport"/>
    <property type="evidence" value="ECO:0007669"/>
    <property type="project" value="UniProtKB-KW"/>
</dbReference>
<dbReference type="SUPFAM" id="SSF58038">
    <property type="entry name" value="SNARE fusion complex"/>
    <property type="match status" value="1"/>
</dbReference>
<evidence type="ECO:0000313" key="11">
    <source>
        <dbReference type="EMBL" id="CCE64968.1"/>
    </source>
</evidence>
<evidence type="ECO:0000313" key="12">
    <source>
        <dbReference type="Proteomes" id="UP000005666"/>
    </source>
</evidence>
<dbReference type="RefSeq" id="XP_003687402.1">
    <property type="nucleotide sequence ID" value="XM_003687354.1"/>
</dbReference>
<dbReference type="GO" id="GO:0016320">
    <property type="term" value="P:endoplasmic reticulum membrane fusion"/>
    <property type="evidence" value="ECO:0007669"/>
    <property type="project" value="EnsemblFungi"/>
</dbReference>
<organism evidence="11 12">
    <name type="scientific">Tetrapisispora phaffii (strain ATCC 24235 / CBS 4417 / NBRC 1672 / NRRL Y-8282 / UCD 70-5)</name>
    <name type="common">Yeast</name>
    <name type="synonym">Fabospora phaffii</name>
    <dbReference type="NCBI Taxonomy" id="1071381"/>
    <lineage>
        <taxon>Eukaryota</taxon>
        <taxon>Fungi</taxon>
        <taxon>Dikarya</taxon>
        <taxon>Ascomycota</taxon>
        <taxon>Saccharomycotina</taxon>
        <taxon>Saccharomycetes</taxon>
        <taxon>Saccharomycetales</taxon>
        <taxon>Saccharomycetaceae</taxon>
        <taxon>Tetrapisispora</taxon>
    </lineage>
</organism>
<evidence type="ECO:0000259" key="10">
    <source>
        <dbReference type="PROSITE" id="PS50192"/>
    </source>
</evidence>
<evidence type="ECO:0000256" key="3">
    <source>
        <dbReference type="ARBA" id="ARBA00022448"/>
    </source>
</evidence>
<keyword evidence="6" id="KW-1133">Transmembrane helix</keyword>
<evidence type="ECO:0000256" key="2">
    <source>
        <dbReference type="ARBA" id="ARBA00009063"/>
    </source>
</evidence>
<keyword evidence="5" id="KW-0653">Protein transport</keyword>
<evidence type="ECO:0000256" key="4">
    <source>
        <dbReference type="ARBA" id="ARBA00022692"/>
    </source>
</evidence>
<dbReference type="GO" id="GO:0006890">
    <property type="term" value="P:retrograde vesicle-mediated transport, Golgi to endoplasmic reticulum"/>
    <property type="evidence" value="ECO:0007669"/>
    <property type="project" value="EnsemblFungi"/>
</dbReference>
<dbReference type="OrthoDB" id="342981at2759"/>
<evidence type="ECO:0000256" key="5">
    <source>
        <dbReference type="ARBA" id="ARBA00022927"/>
    </source>
</evidence>
<dbReference type="EMBL" id="HE612865">
    <property type="protein sequence ID" value="CCE64968.1"/>
    <property type="molecule type" value="Genomic_DNA"/>
</dbReference>